<dbReference type="GO" id="GO:0005829">
    <property type="term" value="C:cytosol"/>
    <property type="evidence" value="ECO:0007669"/>
    <property type="project" value="TreeGrafter"/>
</dbReference>
<protein>
    <recommendedName>
        <fullName evidence="4">Putative HNH nuclease YajD</fullName>
    </recommendedName>
</protein>
<evidence type="ECO:0000259" key="5">
    <source>
        <dbReference type="SMART" id="SM00507"/>
    </source>
</evidence>
<dbReference type="PANTHER" id="PTHR41286">
    <property type="entry name" value="HNH NUCLEASE YAJD-RELATED"/>
    <property type="match status" value="1"/>
</dbReference>
<proteinExistence type="inferred from homology"/>
<dbReference type="OrthoDB" id="5292295at2"/>
<reference evidence="6 7" key="1">
    <citation type="journal article" date="2015" name="Stand. Genomic Sci.">
        <title>Genomic Encyclopedia of Bacterial and Archaeal Type Strains, Phase III: the genomes of soil and plant-associated and newly described type strains.</title>
        <authorList>
            <person name="Whitman W.B."/>
            <person name="Woyke T."/>
            <person name="Klenk H.P."/>
            <person name="Zhou Y."/>
            <person name="Lilburn T.G."/>
            <person name="Beck B.J."/>
            <person name="De Vos P."/>
            <person name="Vandamme P."/>
            <person name="Eisen J.A."/>
            <person name="Garrity G."/>
            <person name="Hugenholtz P."/>
            <person name="Kyrpides N.C."/>
        </authorList>
    </citation>
    <scope>NUCLEOTIDE SEQUENCE [LARGE SCALE GENOMIC DNA]</scope>
    <source>
        <strain evidence="6 7">CGMCC 1.5364</strain>
    </source>
</reference>
<feature type="domain" description="HNH nuclease" evidence="5">
    <location>
        <begin position="46"/>
        <end position="100"/>
    </location>
</feature>
<evidence type="ECO:0000256" key="4">
    <source>
        <dbReference type="ARBA" id="ARBA00040194"/>
    </source>
</evidence>
<keyword evidence="7" id="KW-1185">Reference proteome</keyword>
<dbReference type="Gene3D" id="1.10.30.50">
    <property type="match status" value="1"/>
</dbReference>
<dbReference type="GO" id="GO:0008270">
    <property type="term" value="F:zinc ion binding"/>
    <property type="evidence" value="ECO:0007669"/>
    <property type="project" value="InterPro"/>
</dbReference>
<dbReference type="GO" id="GO:0003676">
    <property type="term" value="F:nucleic acid binding"/>
    <property type="evidence" value="ECO:0007669"/>
    <property type="project" value="InterPro"/>
</dbReference>
<evidence type="ECO:0000256" key="3">
    <source>
        <dbReference type="ARBA" id="ARBA00038412"/>
    </source>
</evidence>
<dbReference type="CDD" id="cd00085">
    <property type="entry name" value="HNHc"/>
    <property type="match status" value="1"/>
</dbReference>
<accession>A0A562NC34</accession>
<evidence type="ECO:0000313" key="6">
    <source>
        <dbReference type="EMBL" id="TWI29726.1"/>
    </source>
</evidence>
<dbReference type="GO" id="GO:0016787">
    <property type="term" value="F:hydrolase activity"/>
    <property type="evidence" value="ECO:0007669"/>
    <property type="project" value="UniProtKB-KW"/>
</dbReference>
<dbReference type="Pfam" id="PF01844">
    <property type="entry name" value="HNH"/>
    <property type="match status" value="1"/>
</dbReference>
<dbReference type="Proteomes" id="UP000316225">
    <property type="component" value="Unassembled WGS sequence"/>
</dbReference>
<comment type="similarity">
    <text evidence="3">Belongs to the HNH nuclease family.</text>
</comment>
<dbReference type="PANTHER" id="PTHR41286:SF1">
    <property type="entry name" value="HNH NUCLEASE YAJD-RELATED"/>
    <property type="match status" value="1"/>
</dbReference>
<evidence type="ECO:0000313" key="7">
    <source>
        <dbReference type="Proteomes" id="UP000316225"/>
    </source>
</evidence>
<gene>
    <name evidence="6" type="ORF">IQ24_03543</name>
</gene>
<keyword evidence="2" id="KW-0378">Hydrolase</keyword>
<dbReference type="EMBL" id="VLKU01000013">
    <property type="protein sequence ID" value="TWI29726.1"/>
    <property type="molecule type" value="Genomic_DNA"/>
</dbReference>
<keyword evidence="1" id="KW-0540">Nuclease</keyword>
<dbReference type="InterPro" id="IPR002711">
    <property type="entry name" value="HNH"/>
</dbReference>
<sequence>MARLKQLTPRVGALQQRMPQPHGQSRVRDQVYAWRKWYKLQRWRDLRWQVLVDAMFTCARCQRVGAGPDLVADHKEPHRGDADLFWDRRNLQCLCKPCHDGEKQREERARS</sequence>
<keyword evidence="6" id="KW-0255">Endonuclease</keyword>
<name>A0A562NC34_9RHOB</name>
<evidence type="ECO:0000256" key="1">
    <source>
        <dbReference type="ARBA" id="ARBA00022722"/>
    </source>
</evidence>
<evidence type="ECO:0000256" key="2">
    <source>
        <dbReference type="ARBA" id="ARBA00022801"/>
    </source>
</evidence>
<dbReference type="RefSeq" id="WP_145399605.1">
    <property type="nucleotide sequence ID" value="NZ_VLKU01000013.1"/>
</dbReference>
<organism evidence="6 7">
    <name type="scientific">Paracoccus sulfuroxidans</name>
    <dbReference type="NCBI Taxonomy" id="384678"/>
    <lineage>
        <taxon>Bacteria</taxon>
        <taxon>Pseudomonadati</taxon>
        <taxon>Pseudomonadota</taxon>
        <taxon>Alphaproteobacteria</taxon>
        <taxon>Rhodobacterales</taxon>
        <taxon>Paracoccaceae</taxon>
        <taxon>Paracoccus</taxon>
    </lineage>
</organism>
<dbReference type="GO" id="GO:0004519">
    <property type="term" value="F:endonuclease activity"/>
    <property type="evidence" value="ECO:0007669"/>
    <property type="project" value="UniProtKB-KW"/>
</dbReference>
<comment type="caution">
    <text evidence="6">The sequence shown here is derived from an EMBL/GenBank/DDBJ whole genome shotgun (WGS) entry which is preliminary data.</text>
</comment>
<dbReference type="AlphaFoldDB" id="A0A562NC34"/>
<dbReference type="InterPro" id="IPR003615">
    <property type="entry name" value="HNH_nuc"/>
</dbReference>
<dbReference type="SMART" id="SM00507">
    <property type="entry name" value="HNHc"/>
    <property type="match status" value="1"/>
</dbReference>